<gene>
    <name evidence="2" type="ordered locus">Slin_3313</name>
</gene>
<dbReference type="STRING" id="504472.Slin_3313"/>
<protein>
    <submittedName>
        <fullName evidence="2">Transcriptional regulator, PadR-like family</fullName>
    </submittedName>
</protein>
<organism evidence="2 3">
    <name type="scientific">Spirosoma linguale (strain ATCC 33905 / DSM 74 / LMG 10896 / Claus 1)</name>
    <dbReference type="NCBI Taxonomy" id="504472"/>
    <lineage>
        <taxon>Bacteria</taxon>
        <taxon>Pseudomonadati</taxon>
        <taxon>Bacteroidota</taxon>
        <taxon>Cytophagia</taxon>
        <taxon>Cytophagales</taxon>
        <taxon>Cytophagaceae</taxon>
        <taxon>Spirosoma</taxon>
    </lineage>
</organism>
<dbReference type="InterPro" id="IPR036388">
    <property type="entry name" value="WH-like_DNA-bd_sf"/>
</dbReference>
<dbReference type="SUPFAM" id="SSF46785">
    <property type="entry name" value="Winged helix' DNA-binding domain"/>
    <property type="match status" value="1"/>
</dbReference>
<name>D2QND5_SPILD</name>
<dbReference type="Proteomes" id="UP000002028">
    <property type="component" value="Chromosome"/>
</dbReference>
<dbReference type="HOGENOM" id="CLU_063440_12_0_10"/>
<dbReference type="InterPro" id="IPR036390">
    <property type="entry name" value="WH_DNA-bd_sf"/>
</dbReference>
<sequence length="119" mass="13114">MASFPEAPPVMTRAYLGEFEELVLLTVAVLEGQAYGVTVAAELKQRTNRTISLSGVHIALYRLEEKGFVLSELGGATTARGGRRKRFFMVTAQGKQTLSEIRDVRNQLWDSIPTTPSLT</sequence>
<evidence type="ECO:0000313" key="2">
    <source>
        <dbReference type="EMBL" id="ADB39324.1"/>
    </source>
</evidence>
<keyword evidence="3" id="KW-1185">Reference proteome</keyword>
<dbReference type="EMBL" id="CP001769">
    <property type="protein sequence ID" value="ADB39324.1"/>
    <property type="molecule type" value="Genomic_DNA"/>
</dbReference>
<dbReference type="Gene3D" id="1.10.10.10">
    <property type="entry name" value="Winged helix-like DNA-binding domain superfamily/Winged helix DNA-binding domain"/>
    <property type="match status" value="1"/>
</dbReference>
<dbReference type="InterPro" id="IPR005149">
    <property type="entry name" value="Tscrpt_reg_PadR_N"/>
</dbReference>
<feature type="domain" description="Transcription regulator PadR N-terminal" evidence="1">
    <location>
        <begin position="29"/>
        <end position="99"/>
    </location>
</feature>
<proteinExistence type="predicted"/>
<dbReference type="Pfam" id="PF03551">
    <property type="entry name" value="PadR"/>
    <property type="match status" value="1"/>
</dbReference>
<evidence type="ECO:0000259" key="1">
    <source>
        <dbReference type="Pfam" id="PF03551"/>
    </source>
</evidence>
<dbReference type="KEGG" id="sli:Slin_3313"/>
<evidence type="ECO:0000313" key="3">
    <source>
        <dbReference type="Proteomes" id="UP000002028"/>
    </source>
</evidence>
<dbReference type="eggNOG" id="COG1695">
    <property type="taxonomic scope" value="Bacteria"/>
</dbReference>
<dbReference type="AlphaFoldDB" id="D2QND5"/>
<reference evidence="2 3" key="1">
    <citation type="journal article" date="2010" name="Stand. Genomic Sci.">
        <title>Complete genome sequence of Spirosoma linguale type strain (1).</title>
        <authorList>
            <person name="Lail K."/>
            <person name="Sikorski J."/>
            <person name="Saunders E."/>
            <person name="Lapidus A."/>
            <person name="Glavina Del Rio T."/>
            <person name="Copeland A."/>
            <person name="Tice H."/>
            <person name="Cheng J.-F."/>
            <person name="Lucas S."/>
            <person name="Nolan M."/>
            <person name="Bruce D."/>
            <person name="Goodwin L."/>
            <person name="Pitluck S."/>
            <person name="Ivanova N."/>
            <person name="Mavromatis K."/>
            <person name="Ovchinnikova G."/>
            <person name="Pati A."/>
            <person name="Chen A."/>
            <person name="Palaniappan K."/>
            <person name="Land M."/>
            <person name="Hauser L."/>
            <person name="Chang Y.-J."/>
            <person name="Jeffries C.D."/>
            <person name="Chain P."/>
            <person name="Brettin T."/>
            <person name="Detter J.C."/>
            <person name="Schuetze A."/>
            <person name="Rohde M."/>
            <person name="Tindall B.J."/>
            <person name="Goeker M."/>
            <person name="Bristow J."/>
            <person name="Eisen J.A."/>
            <person name="Markowitz V."/>
            <person name="Hugenholtz P."/>
            <person name="Kyrpides N.C."/>
            <person name="Klenk H.-P."/>
            <person name="Chen F."/>
        </authorList>
    </citation>
    <scope>NUCLEOTIDE SEQUENCE [LARGE SCALE GENOMIC DNA]</scope>
    <source>
        <strain evidence="3">ATCC 33905 / DSM 74 / LMG 10896 / Claus 1</strain>
    </source>
</reference>
<accession>D2QND5</accession>